<dbReference type="EMBL" id="JACNEP010000006">
    <property type="protein sequence ID" value="MBC3766022.1"/>
    <property type="molecule type" value="Genomic_DNA"/>
</dbReference>
<evidence type="ECO:0000259" key="1">
    <source>
        <dbReference type="PROSITE" id="PS51186"/>
    </source>
</evidence>
<dbReference type="SUPFAM" id="SSF54637">
    <property type="entry name" value="Thioesterase/thiol ester dehydrase-isomerase"/>
    <property type="match status" value="1"/>
</dbReference>
<reference evidence="2" key="2">
    <citation type="submission" date="2020-08" db="EMBL/GenBank/DDBJ databases">
        <authorList>
            <person name="Lai Q."/>
        </authorList>
    </citation>
    <scope>NUCLEOTIDE SEQUENCE</scope>
    <source>
        <strain evidence="2">S27-2</strain>
    </source>
</reference>
<dbReference type="InterPro" id="IPR016181">
    <property type="entry name" value="Acyl_CoA_acyltransferase"/>
</dbReference>
<dbReference type="Gene3D" id="3.10.129.10">
    <property type="entry name" value="Hotdog Thioesterase"/>
    <property type="match status" value="1"/>
</dbReference>
<name>A0A8J6IU93_9ALTE</name>
<accession>A0A8J6IU93</accession>
<dbReference type="Pfam" id="PF00583">
    <property type="entry name" value="Acetyltransf_1"/>
    <property type="match status" value="1"/>
</dbReference>
<dbReference type="NCBIfam" id="TIGR02447">
    <property type="entry name" value="yiiD_Cterm"/>
    <property type="match status" value="1"/>
</dbReference>
<sequence length="305" mass="34771">MYRVITPESEEDFEKYFAFRWEMLRKPWNYPLGSEKDEYEQVSHHRMIVDADKNVLAIGRLHFNTSEEAQIRHIAVAADQQGRGLGKMIVSALEGVARHEGVERIVTNSRELSMPFFKSCGYEVAGESSNELGTLSRSLMIKKLTELNAIMIHPKWCQALQKIWHDGIPISEQMGIKLFQYSGRTLETRAPIMKNINPHNTMFAGSIYSHAVLTGWGMIHLHLKEKGLEGDIVLAKGNIDYTMPIKTRPRAVCNIESMTERFELLKKGKRCPVKLSVDIFDDEIPAGLFSGEYWVIPVTSETMPE</sequence>
<dbReference type="Proteomes" id="UP000601768">
    <property type="component" value="Unassembled WGS sequence"/>
</dbReference>
<dbReference type="Pfam" id="PF09500">
    <property type="entry name" value="YiiD_C"/>
    <property type="match status" value="1"/>
</dbReference>
<dbReference type="PROSITE" id="PS51186">
    <property type="entry name" value="GNAT"/>
    <property type="match status" value="1"/>
</dbReference>
<proteinExistence type="predicted"/>
<dbReference type="GO" id="GO:0008080">
    <property type="term" value="F:N-acetyltransferase activity"/>
    <property type="evidence" value="ECO:0007669"/>
    <property type="project" value="TreeGrafter"/>
</dbReference>
<dbReference type="CDD" id="cd04301">
    <property type="entry name" value="NAT_SF"/>
    <property type="match status" value="1"/>
</dbReference>
<dbReference type="Gene3D" id="3.40.630.30">
    <property type="match status" value="1"/>
</dbReference>
<dbReference type="PANTHER" id="PTHR13355:SF22">
    <property type="entry name" value="SLL0786 PROTEIN"/>
    <property type="match status" value="1"/>
</dbReference>
<dbReference type="InterPro" id="IPR039143">
    <property type="entry name" value="GNPNAT1-like"/>
</dbReference>
<feature type="domain" description="N-acetyltransferase" evidence="1">
    <location>
        <begin position="1"/>
        <end position="145"/>
    </location>
</feature>
<dbReference type="InterPro" id="IPR000182">
    <property type="entry name" value="GNAT_dom"/>
</dbReference>
<dbReference type="InterPro" id="IPR012660">
    <property type="entry name" value="YiiD_C"/>
</dbReference>
<dbReference type="InterPro" id="IPR029069">
    <property type="entry name" value="HotDog_dom_sf"/>
</dbReference>
<keyword evidence="3" id="KW-1185">Reference proteome</keyword>
<evidence type="ECO:0000313" key="2">
    <source>
        <dbReference type="EMBL" id="MBC3766022.1"/>
    </source>
</evidence>
<dbReference type="SUPFAM" id="SSF55729">
    <property type="entry name" value="Acyl-CoA N-acyltransferases (Nat)"/>
    <property type="match status" value="1"/>
</dbReference>
<protein>
    <submittedName>
        <fullName evidence="2">YiiD C-terminal domain-containing protein</fullName>
    </submittedName>
</protein>
<dbReference type="AlphaFoldDB" id="A0A8J6IU93"/>
<evidence type="ECO:0000313" key="3">
    <source>
        <dbReference type="Proteomes" id="UP000601768"/>
    </source>
</evidence>
<comment type="caution">
    <text evidence="2">The sequence shown here is derived from an EMBL/GenBank/DDBJ whole genome shotgun (WGS) entry which is preliminary data.</text>
</comment>
<organism evidence="2 3">
    <name type="scientific">Neptunicella marina</name>
    <dbReference type="NCBI Taxonomy" id="2125989"/>
    <lineage>
        <taxon>Bacteria</taxon>
        <taxon>Pseudomonadati</taxon>
        <taxon>Pseudomonadota</taxon>
        <taxon>Gammaproteobacteria</taxon>
        <taxon>Alteromonadales</taxon>
        <taxon>Alteromonadaceae</taxon>
        <taxon>Neptunicella</taxon>
    </lineage>
</organism>
<dbReference type="RefSeq" id="WP_186506497.1">
    <property type="nucleotide sequence ID" value="NZ_JACNEP010000006.1"/>
</dbReference>
<reference evidence="2" key="1">
    <citation type="journal article" date="2018" name="Int. J. Syst. Evol. Microbiol.">
        <title>Neptunicella marina gen. nov., sp. nov., isolated from surface seawater.</title>
        <authorList>
            <person name="Liu X."/>
            <person name="Lai Q."/>
            <person name="Du Y."/>
            <person name="Zhang X."/>
            <person name="Liu Z."/>
            <person name="Sun F."/>
            <person name="Shao Z."/>
        </authorList>
    </citation>
    <scope>NUCLEOTIDE SEQUENCE</scope>
    <source>
        <strain evidence="2">S27-2</strain>
    </source>
</reference>
<gene>
    <name evidence="2" type="ORF">H8B19_09035</name>
</gene>
<dbReference type="PANTHER" id="PTHR13355">
    <property type="entry name" value="GLUCOSAMINE 6-PHOSPHATE N-ACETYLTRANSFERASE"/>
    <property type="match status" value="1"/>
</dbReference>